<name>A0A3S1A2W9_9CYAN</name>
<keyword evidence="2" id="KW-1185">Reference proteome</keyword>
<dbReference type="OrthoDB" id="489719at2"/>
<protein>
    <submittedName>
        <fullName evidence="1">Uncharacterized protein</fullName>
    </submittedName>
</protein>
<dbReference type="Proteomes" id="UP000271624">
    <property type="component" value="Unassembled WGS sequence"/>
</dbReference>
<dbReference type="AlphaFoldDB" id="A0A3S1A2W9"/>
<proteinExistence type="predicted"/>
<accession>A0A3S1A2W9</accession>
<organism evidence="1 2">
    <name type="scientific">Dulcicalothrix desertica PCC 7102</name>
    <dbReference type="NCBI Taxonomy" id="232991"/>
    <lineage>
        <taxon>Bacteria</taxon>
        <taxon>Bacillati</taxon>
        <taxon>Cyanobacteriota</taxon>
        <taxon>Cyanophyceae</taxon>
        <taxon>Nostocales</taxon>
        <taxon>Calotrichaceae</taxon>
        <taxon>Dulcicalothrix</taxon>
    </lineage>
</organism>
<reference evidence="1" key="1">
    <citation type="submission" date="2018-12" db="EMBL/GenBank/DDBJ databases">
        <authorList>
            <person name="Will S."/>
            <person name="Neumann-Schaal M."/>
            <person name="Henke P."/>
        </authorList>
    </citation>
    <scope>NUCLEOTIDE SEQUENCE</scope>
    <source>
        <strain evidence="1">PCC 7102</strain>
    </source>
</reference>
<evidence type="ECO:0000313" key="1">
    <source>
        <dbReference type="EMBL" id="RUS92403.1"/>
    </source>
</evidence>
<dbReference type="RefSeq" id="WP_127087802.1">
    <property type="nucleotide sequence ID" value="NZ_RSCL01000080.1"/>
</dbReference>
<sequence length="82" mass="9005">MSNYSSRRITISYFAAIEACRIAGLPLDIPPQALAGAVEKLIFQFESDKQSSNQPKVEPPKTQTVEANKNALAAMVKGYSRF</sequence>
<dbReference type="EMBL" id="RSCL01000080">
    <property type="protein sequence ID" value="RUS92403.1"/>
    <property type="molecule type" value="Genomic_DNA"/>
</dbReference>
<gene>
    <name evidence="1" type="ORF">DSM106972_099180</name>
</gene>
<comment type="caution">
    <text evidence="1">The sequence shown here is derived from an EMBL/GenBank/DDBJ whole genome shotgun (WGS) entry which is preliminary data.</text>
</comment>
<reference evidence="1" key="2">
    <citation type="journal article" date="2019" name="Genome Biol. Evol.">
        <title>Day and night: Metabolic profiles and evolutionary relationships of six axenic non-marine cyanobacteria.</title>
        <authorList>
            <person name="Will S.E."/>
            <person name="Henke P."/>
            <person name="Boedeker C."/>
            <person name="Huang S."/>
            <person name="Brinkmann H."/>
            <person name="Rohde M."/>
            <person name="Jarek M."/>
            <person name="Friedl T."/>
            <person name="Seufert S."/>
            <person name="Schumacher M."/>
            <person name="Overmann J."/>
            <person name="Neumann-Schaal M."/>
            <person name="Petersen J."/>
        </authorList>
    </citation>
    <scope>NUCLEOTIDE SEQUENCE [LARGE SCALE GENOMIC DNA]</scope>
    <source>
        <strain evidence="1">PCC 7102</strain>
    </source>
</reference>
<evidence type="ECO:0000313" key="2">
    <source>
        <dbReference type="Proteomes" id="UP000271624"/>
    </source>
</evidence>